<reference evidence="4 5" key="1">
    <citation type="submission" date="2016-10" db="EMBL/GenBank/DDBJ databases">
        <authorList>
            <person name="de Groot N.N."/>
        </authorList>
    </citation>
    <scope>NUCLEOTIDE SEQUENCE [LARGE SCALE GENOMIC DNA]</scope>
    <source>
        <strain evidence="4 5">DSM 22007</strain>
    </source>
</reference>
<dbReference type="EMBL" id="FOEP01000004">
    <property type="protein sequence ID" value="SEQ14938.1"/>
    <property type="molecule type" value="Genomic_DNA"/>
</dbReference>
<dbReference type="Pfam" id="PF01774">
    <property type="entry name" value="UreD"/>
    <property type="match status" value="1"/>
</dbReference>
<dbReference type="PANTHER" id="PTHR33643:SF1">
    <property type="entry name" value="UREASE ACCESSORY PROTEIN D"/>
    <property type="match status" value="1"/>
</dbReference>
<keyword evidence="3" id="KW-0996">Nickel insertion</keyword>
<dbReference type="STRING" id="657014.SAMN04488092_104221"/>
<evidence type="ECO:0000256" key="1">
    <source>
        <dbReference type="ARBA" id="ARBA00007177"/>
    </source>
</evidence>
<sequence length="262" mass="27815">MGEALVATKARGPVTALSDLRSSGCLKVLFPRGNPERLTGIFINTAGGVTGGDHLRLRAEAGPDSHLTLSTQAAERAYRAQPKEVGRIATQLVLRGNAGLDWLPQETILFDHSALTRSLDVNMAGSARFLMVEPLVFGRAAMGERLAATALKDSVRIIRDGSLLFADCLQLAGDAQNLLERRAIAGGAGAMASVLLAAPAHEAESHLDAVRALMPDTGGVSLIRPGLLFARILAEDSFVLRQSLIPVLTRLNGALLPRTWMI</sequence>
<evidence type="ECO:0000313" key="4">
    <source>
        <dbReference type="EMBL" id="SEQ14938.1"/>
    </source>
</evidence>
<comment type="similarity">
    <text evidence="1 3">Belongs to the UreD family.</text>
</comment>
<keyword evidence="3" id="KW-0963">Cytoplasm</keyword>
<proteinExistence type="inferred from homology"/>
<comment type="subunit">
    <text evidence="3">UreD, UreF and UreG form a complex that acts as a GTP-hydrolysis-dependent molecular chaperone, activating the urease apoprotein by helping to assemble the nickel containing metallocenter of UreC. The UreE protein probably delivers the nickel.</text>
</comment>
<protein>
    <recommendedName>
        <fullName evidence="3">Urease accessory protein UreD</fullName>
    </recommendedName>
</protein>
<gene>
    <name evidence="3" type="primary">ureD</name>
    <name evidence="4" type="ORF">SAMN04488092_104221</name>
</gene>
<organism evidence="4 5">
    <name type="scientific">Thalassovita taeanensis</name>
    <dbReference type="NCBI Taxonomy" id="657014"/>
    <lineage>
        <taxon>Bacteria</taxon>
        <taxon>Pseudomonadati</taxon>
        <taxon>Pseudomonadota</taxon>
        <taxon>Alphaproteobacteria</taxon>
        <taxon>Rhodobacterales</taxon>
        <taxon>Roseobacteraceae</taxon>
        <taxon>Thalassovita</taxon>
    </lineage>
</organism>
<dbReference type="Proteomes" id="UP000198634">
    <property type="component" value="Unassembled WGS sequence"/>
</dbReference>
<keyword evidence="2 3" id="KW-0143">Chaperone</keyword>
<evidence type="ECO:0000256" key="3">
    <source>
        <dbReference type="HAMAP-Rule" id="MF_01384"/>
    </source>
</evidence>
<dbReference type="GO" id="GO:0005737">
    <property type="term" value="C:cytoplasm"/>
    <property type="evidence" value="ECO:0007669"/>
    <property type="project" value="UniProtKB-SubCell"/>
</dbReference>
<accession>A0A1H9DQH1</accession>
<comment type="subcellular location">
    <subcellularLocation>
        <location evidence="3">Cytoplasm</location>
    </subcellularLocation>
</comment>
<dbReference type="RefSeq" id="WP_090269302.1">
    <property type="nucleotide sequence ID" value="NZ_FOEP01000004.1"/>
</dbReference>
<dbReference type="OrthoDB" id="9798842at2"/>
<dbReference type="HAMAP" id="MF_01384">
    <property type="entry name" value="UreD"/>
    <property type="match status" value="1"/>
</dbReference>
<dbReference type="InterPro" id="IPR002669">
    <property type="entry name" value="UreD"/>
</dbReference>
<keyword evidence="5" id="KW-1185">Reference proteome</keyword>
<evidence type="ECO:0000313" key="5">
    <source>
        <dbReference type="Proteomes" id="UP000198634"/>
    </source>
</evidence>
<dbReference type="PANTHER" id="PTHR33643">
    <property type="entry name" value="UREASE ACCESSORY PROTEIN D"/>
    <property type="match status" value="1"/>
</dbReference>
<name>A0A1H9DQH1_9RHOB</name>
<dbReference type="GO" id="GO:0016151">
    <property type="term" value="F:nickel cation binding"/>
    <property type="evidence" value="ECO:0007669"/>
    <property type="project" value="UniProtKB-UniRule"/>
</dbReference>
<comment type="function">
    <text evidence="3">Required for maturation of urease via the functional incorporation of the urease nickel metallocenter.</text>
</comment>
<evidence type="ECO:0000256" key="2">
    <source>
        <dbReference type="ARBA" id="ARBA00023186"/>
    </source>
</evidence>
<dbReference type="AlphaFoldDB" id="A0A1H9DQH1"/>